<dbReference type="InterPro" id="IPR020988">
    <property type="entry name" value="Pept_U32_collagenase"/>
</dbReference>
<dbReference type="PANTHER" id="PTHR30217:SF10">
    <property type="entry name" value="23S RRNA 5-HYDROXYCYTIDINE C2501 SYNTHASE"/>
    <property type="match status" value="1"/>
</dbReference>
<dbReference type="InterPro" id="IPR051454">
    <property type="entry name" value="RNA/ubiquinone_mod_enzymes"/>
</dbReference>
<name>A0ABQ4PGZ8_9GAMM</name>
<organism evidence="2 3">
    <name type="scientific">Shewanella sairae</name>
    <dbReference type="NCBI Taxonomy" id="190310"/>
    <lineage>
        <taxon>Bacteria</taxon>
        <taxon>Pseudomonadati</taxon>
        <taxon>Pseudomonadota</taxon>
        <taxon>Gammaproteobacteria</taxon>
        <taxon>Alteromonadales</taxon>
        <taxon>Shewanellaceae</taxon>
        <taxon>Shewanella</taxon>
    </lineage>
</organism>
<dbReference type="Pfam" id="PF01136">
    <property type="entry name" value="Peptidase_U32"/>
    <property type="match status" value="2"/>
</dbReference>
<evidence type="ECO:0000259" key="1">
    <source>
        <dbReference type="Pfam" id="PF12392"/>
    </source>
</evidence>
<dbReference type="Pfam" id="PF12392">
    <property type="entry name" value="DUF3656"/>
    <property type="match status" value="1"/>
</dbReference>
<dbReference type="EMBL" id="BPEY01000039">
    <property type="protein sequence ID" value="GIU46789.1"/>
    <property type="molecule type" value="Genomic_DNA"/>
</dbReference>
<evidence type="ECO:0000313" key="2">
    <source>
        <dbReference type="EMBL" id="GIU46789.1"/>
    </source>
</evidence>
<proteinExistence type="predicted"/>
<keyword evidence="3" id="KW-1185">Reference proteome</keyword>
<dbReference type="RefSeq" id="WP_220781358.1">
    <property type="nucleotide sequence ID" value="NZ_BPEY01000039.1"/>
</dbReference>
<comment type="caution">
    <text evidence="2">The sequence shown here is derived from an EMBL/GenBank/DDBJ whole genome shotgun (WGS) entry which is preliminary data.</text>
</comment>
<evidence type="ECO:0000313" key="3">
    <source>
        <dbReference type="Proteomes" id="UP000887104"/>
    </source>
</evidence>
<accession>A0ABQ4PGZ8</accession>
<dbReference type="PANTHER" id="PTHR30217">
    <property type="entry name" value="PEPTIDASE U32 FAMILY"/>
    <property type="match status" value="1"/>
</dbReference>
<reference evidence="2" key="1">
    <citation type="submission" date="2021-05" db="EMBL/GenBank/DDBJ databases">
        <title>Molecular characterization for Shewanella algae harboring chromosomal blaOXA-55-like strains isolated from clinical and environment sample.</title>
        <authorList>
            <person name="Ohama Y."/>
            <person name="Aoki K."/>
            <person name="Harada S."/>
            <person name="Moriya K."/>
            <person name="Ishii Y."/>
            <person name="Tateda K."/>
        </authorList>
    </citation>
    <scope>NUCLEOTIDE SEQUENCE</scope>
    <source>
        <strain evidence="2">JCM 11563</strain>
    </source>
</reference>
<feature type="domain" description="Peptidase U32 collagenase" evidence="1">
    <location>
        <begin position="355"/>
        <end position="456"/>
    </location>
</feature>
<protein>
    <submittedName>
        <fullName evidence="2">Peptidase U32</fullName>
    </submittedName>
</protein>
<sequence>MRKLELLAPGGDIESIKAAIVAGADAVYCGLNSFNARTRAENLSFEDLHGLLRIAHRHNCQLFLTLNIIVLEQELPALLKLLNQLVNTAIDGVIVQDLGLFYLLKQHYPTLDIHASTQVTTHNTGQLEFLANLGASRANLSRELNLTEIKLMSDKAHQLDMLTEVFVHGSNCIGFSGLCYFSSAHGGNSGNRGRCSQPCRDQYQTTDAGAEYPLNLKDNSAFSDLDALYAAGADSLKVEGRIKKSHYVYRVIDTWRKQISRLEQDLDLSSDKAPLYTVFNRDFSNGYLHGAVGKQMYIDNPRDNAVQHFSQIESLKLLQQGESNQALPNIKQALYDEKTEIITTVAGRIANLSLDKPKIDLAFSGKQGEPLAIKVRVSEQSGLIADRVLEIASEDNLIASDKYGLNDAELQKRFSSFNNAEYQLAPLSLNALNEGLFVPFKALTEMKRSIVTWLNNGREQVEEVTLQQVRQQLNFSQINCTQSNLAQTELSPVKSSVAVTKFEHRPKLSILIANRRDLALYQQLKQQIGDMSQLRVYYLVPDAIAAEQEKLTLLFKREPELIPWFGAVIMQPDFEAASALLSELKPKLIVTNNSGLGLVAKQLRLDWIAGPYLNTSNTLSMQSLRTQGCVGAFVSNELNKNQIKGLKVPRGFELHYSIYHPIMLMSSRQCLFLQSSGCDKSVMDAECLTVCKKHTGLTNVKGVDFVIDKKRREHNALYGSEHFYNPHIALELNRQLDWLHLDLRAVATRSELHQSPLETIKAIDTVLAKQSETNLHTDKQHATEDIDLLSSLESLMSQTTCVQYRKGL</sequence>
<dbReference type="Proteomes" id="UP000887104">
    <property type="component" value="Unassembled WGS sequence"/>
</dbReference>
<dbReference type="InterPro" id="IPR001539">
    <property type="entry name" value="Peptidase_U32"/>
</dbReference>
<gene>
    <name evidence="2" type="ORF">TUM4438_23600</name>
</gene>